<evidence type="ECO:0000256" key="4">
    <source>
        <dbReference type="PROSITE-ProRule" id="PRU00335"/>
    </source>
</evidence>
<dbReference type="AlphaFoldDB" id="A0A7G1P3V1"/>
<protein>
    <submittedName>
        <fullName evidence="7">TetR family transcriptional regulator</fullName>
    </submittedName>
</protein>
<evidence type="ECO:0000256" key="1">
    <source>
        <dbReference type="ARBA" id="ARBA00023015"/>
    </source>
</evidence>
<evidence type="ECO:0000313" key="8">
    <source>
        <dbReference type="Proteomes" id="UP000516444"/>
    </source>
</evidence>
<dbReference type="InterPro" id="IPR036271">
    <property type="entry name" value="Tet_transcr_reg_TetR-rel_C_sf"/>
</dbReference>
<dbReference type="PROSITE" id="PS50977">
    <property type="entry name" value="HTH_TETR_2"/>
    <property type="match status" value="1"/>
</dbReference>
<dbReference type="GO" id="GO:0003700">
    <property type="term" value="F:DNA-binding transcription factor activity"/>
    <property type="evidence" value="ECO:0007669"/>
    <property type="project" value="TreeGrafter"/>
</dbReference>
<sequence length="244" mass="25436">MAQQERAVRTRNALIESAAELFSKYGFDVVSLSTISARAGVSNGALHFHFASKAALSAAVWEAAAQRLRQITHAGAARGQAAGSGGALQVLVDTTHALLRGLRHDVILRAGFDLSESPVPVAPGADLRRRWQAWVESLLAQAAKEGALARDVPPQDAAHAVVAATVGFGALGSRNAQWLSQSMLTRFWALLLPRLAAETMLKELIASGRRQEGVAGAAGAAGAPVGTGADGTPPPRRLMARQSA</sequence>
<organism evidence="7 8">
    <name type="scientific">Streptomyces aurantiacus</name>
    <dbReference type="NCBI Taxonomy" id="47760"/>
    <lineage>
        <taxon>Bacteria</taxon>
        <taxon>Bacillati</taxon>
        <taxon>Actinomycetota</taxon>
        <taxon>Actinomycetes</taxon>
        <taxon>Kitasatosporales</taxon>
        <taxon>Streptomycetaceae</taxon>
        <taxon>Streptomyces</taxon>
        <taxon>Streptomyces aurantiacus group</taxon>
    </lineage>
</organism>
<proteinExistence type="predicted"/>
<dbReference type="GO" id="GO:0000976">
    <property type="term" value="F:transcription cis-regulatory region binding"/>
    <property type="evidence" value="ECO:0007669"/>
    <property type="project" value="TreeGrafter"/>
</dbReference>
<dbReference type="InterPro" id="IPR047923">
    <property type="entry name" value="ArpA-like"/>
</dbReference>
<evidence type="ECO:0000256" key="3">
    <source>
        <dbReference type="ARBA" id="ARBA00023163"/>
    </source>
</evidence>
<dbReference type="InterPro" id="IPR050109">
    <property type="entry name" value="HTH-type_TetR-like_transc_reg"/>
</dbReference>
<dbReference type="KEGG" id="sgm:GCM10017557_33350"/>
<dbReference type="InterPro" id="IPR001647">
    <property type="entry name" value="HTH_TetR"/>
</dbReference>
<gene>
    <name evidence="7" type="ORF">GCM10017557_33350</name>
</gene>
<feature type="compositionally biased region" description="Low complexity" evidence="5">
    <location>
        <begin position="216"/>
        <end position="231"/>
    </location>
</feature>
<dbReference type="Proteomes" id="UP000516444">
    <property type="component" value="Chromosome"/>
</dbReference>
<dbReference type="PROSITE" id="PS01081">
    <property type="entry name" value="HTH_TETR_1"/>
    <property type="match status" value="1"/>
</dbReference>
<evidence type="ECO:0000256" key="2">
    <source>
        <dbReference type="ARBA" id="ARBA00023125"/>
    </source>
</evidence>
<dbReference type="InterPro" id="IPR009057">
    <property type="entry name" value="Homeodomain-like_sf"/>
</dbReference>
<dbReference type="Gene3D" id="1.10.357.10">
    <property type="entry name" value="Tetracycline Repressor, domain 2"/>
    <property type="match status" value="1"/>
</dbReference>
<feature type="region of interest" description="Disordered" evidence="5">
    <location>
        <begin position="216"/>
        <end position="244"/>
    </location>
</feature>
<dbReference type="PRINTS" id="PR00455">
    <property type="entry name" value="HTHTETR"/>
</dbReference>
<name>A0A7G1P3V1_9ACTN</name>
<reference evidence="7 8" key="1">
    <citation type="journal article" date="2014" name="Int. J. Syst. Evol. Microbiol.">
        <title>Complete genome sequence of Corynebacterium casei LMG S-19264T (=DSM 44701T), isolated from a smear-ripened cheese.</title>
        <authorList>
            <consortium name="US DOE Joint Genome Institute (JGI-PGF)"/>
            <person name="Walter F."/>
            <person name="Albersmeier A."/>
            <person name="Kalinowski J."/>
            <person name="Ruckert C."/>
        </authorList>
    </citation>
    <scope>NUCLEOTIDE SEQUENCE [LARGE SCALE GENOMIC DNA]</scope>
    <source>
        <strain evidence="7 8">JCM 4677</strain>
    </source>
</reference>
<dbReference type="SUPFAM" id="SSF48498">
    <property type="entry name" value="Tetracyclin repressor-like, C-terminal domain"/>
    <property type="match status" value="1"/>
</dbReference>
<dbReference type="Pfam" id="PF00440">
    <property type="entry name" value="TetR_N"/>
    <property type="match status" value="1"/>
</dbReference>
<evidence type="ECO:0000256" key="5">
    <source>
        <dbReference type="SAM" id="MobiDB-lite"/>
    </source>
</evidence>
<keyword evidence="2 4" id="KW-0238">DNA-binding</keyword>
<keyword evidence="8" id="KW-1185">Reference proteome</keyword>
<dbReference type="SUPFAM" id="SSF46689">
    <property type="entry name" value="Homeodomain-like"/>
    <property type="match status" value="1"/>
</dbReference>
<dbReference type="InterPro" id="IPR023772">
    <property type="entry name" value="DNA-bd_HTH_TetR-type_CS"/>
</dbReference>
<keyword evidence="1" id="KW-0805">Transcription regulation</keyword>
<dbReference type="RefSeq" id="WP_190850742.1">
    <property type="nucleotide sequence ID" value="NZ_AP023440.1"/>
</dbReference>
<dbReference type="NCBIfam" id="NF041196">
    <property type="entry name" value="ScbR_bind_reg"/>
    <property type="match status" value="1"/>
</dbReference>
<feature type="domain" description="HTH tetR-type" evidence="6">
    <location>
        <begin position="8"/>
        <end position="68"/>
    </location>
</feature>
<evidence type="ECO:0000313" key="7">
    <source>
        <dbReference type="EMBL" id="BCL28476.1"/>
    </source>
</evidence>
<dbReference type="PANTHER" id="PTHR30055">
    <property type="entry name" value="HTH-TYPE TRANSCRIPTIONAL REGULATOR RUTR"/>
    <property type="match status" value="1"/>
</dbReference>
<keyword evidence="3" id="KW-0804">Transcription</keyword>
<accession>A0A7G1P3V1</accession>
<feature type="DNA-binding region" description="H-T-H motif" evidence="4">
    <location>
        <begin position="31"/>
        <end position="50"/>
    </location>
</feature>
<evidence type="ECO:0000259" key="6">
    <source>
        <dbReference type="PROSITE" id="PS50977"/>
    </source>
</evidence>
<dbReference type="EMBL" id="AP023440">
    <property type="protein sequence ID" value="BCL28476.1"/>
    <property type="molecule type" value="Genomic_DNA"/>
</dbReference>
<dbReference type="PANTHER" id="PTHR30055:SF234">
    <property type="entry name" value="HTH-TYPE TRANSCRIPTIONAL REGULATOR BETI"/>
    <property type="match status" value="1"/>
</dbReference>